<evidence type="ECO:0000256" key="9">
    <source>
        <dbReference type="ARBA" id="ARBA00023180"/>
    </source>
</evidence>
<evidence type="ECO:0000256" key="12">
    <source>
        <dbReference type="ARBA" id="ARBA00023326"/>
    </source>
</evidence>
<evidence type="ECO:0000256" key="3">
    <source>
        <dbReference type="ARBA" id="ARBA00004987"/>
    </source>
</evidence>
<dbReference type="InterPro" id="IPR017853">
    <property type="entry name" value="GH"/>
</dbReference>
<dbReference type="Gene3D" id="2.60.40.10">
    <property type="entry name" value="Immunoglobulins"/>
    <property type="match status" value="1"/>
</dbReference>
<dbReference type="GO" id="GO:0008422">
    <property type="term" value="F:beta-glucosidase activity"/>
    <property type="evidence" value="ECO:0007669"/>
    <property type="project" value="UniProtKB-EC"/>
</dbReference>
<keyword evidence="12 14" id="KW-0624">Polysaccharide degradation</keyword>
<dbReference type="Gene3D" id="3.20.20.300">
    <property type="entry name" value="Glycoside hydrolase, family 3, N-terminal domain"/>
    <property type="match status" value="1"/>
</dbReference>
<evidence type="ECO:0000256" key="7">
    <source>
        <dbReference type="ARBA" id="ARBA00022801"/>
    </source>
</evidence>
<dbReference type="Pfam" id="PF01915">
    <property type="entry name" value="Glyco_hydro_3_C"/>
    <property type="match status" value="1"/>
</dbReference>
<dbReference type="SMART" id="SM01217">
    <property type="entry name" value="Fn3_like"/>
    <property type="match status" value="1"/>
</dbReference>
<evidence type="ECO:0000256" key="6">
    <source>
        <dbReference type="ARBA" id="ARBA00022729"/>
    </source>
</evidence>
<comment type="pathway">
    <text evidence="3 14">Glycan metabolism; cellulose degradation.</text>
</comment>
<comment type="caution">
    <text evidence="17">The sequence shown here is derived from an EMBL/GenBank/DDBJ whole genome shotgun (WGS) entry which is preliminary data.</text>
</comment>
<comment type="function">
    <text evidence="13">Beta-glucosidases are one of a number of cellulolytic enzymes involved in the degradation of cellulosic biomass. Catalyzes the last step releasing glucose from the inhibitory cellobiose.</text>
</comment>
<dbReference type="InterPro" id="IPR036881">
    <property type="entry name" value="Glyco_hydro_3_C_sf"/>
</dbReference>
<dbReference type="FunFam" id="3.20.20.300:FF:000002">
    <property type="entry name" value="Probable beta-glucosidase"/>
    <property type="match status" value="1"/>
</dbReference>
<comment type="catalytic activity">
    <reaction evidence="1 14">
        <text>Hydrolysis of terminal, non-reducing beta-D-glucosyl residues with release of beta-D-glucose.</text>
        <dbReference type="EC" id="3.2.1.21"/>
    </reaction>
</comment>
<name>A0A5M9JI48_MONFR</name>
<organism evidence="17 18">
    <name type="scientific">Monilinia fructicola</name>
    <name type="common">Brown rot fungus</name>
    <name type="synonym">Ciboria fructicola</name>
    <dbReference type="NCBI Taxonomy" id="38448"/>
    <lineage>
        <taxon>Eukaryota</taxon>
        <taxon>Fungi</taxon>
        <taxon>Dikarya</taxon>
        <taxon>Ascomycota</taxon>
        <taxon>Pezizomycotina</taxon>
        <taxon>Leotiomycetes</taxon>
        <taxon>Helotiales</taxon>
        <taxon>Sclerotiniaceae</taxon>
        <taxon>Monilinia</taxon>
    </lineage>
</organism>
<dbReference type="PANTHER" id="PTHR42715">
    <property type="entry name" value="BETA-GLUCOSIDASE"/>
    <property type="match status" value="1"/>
</dbReference>
<evidence type="ECO:0000256" key="5">
    <source>
        <dbReference type="ARBA" id="ARBA00022525"/>
    </source>
</evidence>
<dbReference type="GO" id="GO:0005576">
    <property type="term" value="C:extracellular region"/>
    <property type="evidence" value="ECO:0007669"/>
    <property type="project" value="UniProtKB-SubCell"/>
</dbReference>
<dbReference type="EMBL" id="VICG01000008">
    <property type="protein sequence ID" value="KAA8569178.1"/>
    <property type="molecule type" value="Genomic_DNA"/>
</dbReference>
<evidence type="ECO:0000313" key="18">
    <source>
        <dbReference type="Proteomes" id="UP000322873"/>
    </source>
</evidence>
<keyword evidence="6" id="KW-0732">Signal</keyword>
<dbReference type="InterPro" id="IPR013783">
    <property type="entry name" value="Ig-like_fold"/>
</dbReference>
<keyword evidence="8" id="KW-0136">Cellulose degradation</keyword>
<evidence type="ECO:0000256" key="4">
    <source>
        <dbReference type="ARBA" id="ARBA00005336"/>
    </source>
</evidence>
<keyword evidence="9" id="KW-0325">Glycoprotein</keyword>
<feature type="region of interest" description="Disordered" evidence="15">
    <location>
        <begin position="1"/>
        <end position="37"/>
    </location>
</feature>
<comment type="similarity">
    <text evidence="4 14">Belongs to the glycosyl hydrolase 3 family.</text>
</comment>
<evidence type="ECO:0000313" key="17">
    <source>
        <dbReference type="EMBL" id="KAA8569178.1"/>
    </source>
</evidence>
<dbReference type="InterPro" id="IPR036962">
    <property type="entry name" value="Glyco_hydro_3_N_sf"/>
</dbReference>
<keyword evidence="10 14" id="KW-0119">Carbohydrate metabolism</keyword>
<dbReference type="Proteomes" id="UP000322873">
    <property type="component" value="Unassembled WGS sequence"/>
</dbReference>
<evidence type="ECO:0000259" key="16">
    <source>
        <dbReference type="SMART" id="SM01217"/>
    </source>
</evidence>
<dbReference type="UniPathway" id="UPA00696"/>
<dbReference type="PANTHER" id="PTHR42715:SF12">
    <property type="entry name" value="BETA-GLUCOSIDASE G-RELATED"/>
    <property type="match status" value="1"/>
</dbReference>
<evidence type="ECO:0000256" key="8">
    <source>
        <dbReference type="ARBA" id="ARBA00023001"/>
    </source>
</evidence>
<dbReference type="InterPro" id="IPR019800">
    <property type="entry name" value="Glyco_hydro_3_AS"/>
</dbReference>
<sequence>MFTKRSATHPDLPWRTPTPRDEKAYTELSSPSSPYVPDMDLEEMEMDTDMEMDLDLDIDIDIGIGIDIAIDIDIAGGRHDFPKISHHGQIQVTMAPLFDILSVLAGCIATVNGQDWNPSLFASSPPVYPSPKIQGTGWEDALVKANAFISNLTLEEKAFLLTGANGPCVGNIAPIPRVGFKGLCFQDGPIAVRQANLVSAFPAGLTTAASWDRSLIKTRGEYLGAEFRDKGAHVYLGPVAGPIGRNALGGRNWEGFSPDPYLTGVAMEETIIGVQSQGVQASAKHFLFNEQETQRNTAGISDPTWFPNDTQQLSISSNVEDRTLHELYMWPFYNAIRSGVANVVCSYNRVNQSYACQNSKLLNGLLKTELGFQGFVVSDWMGTHAGVASANAGLDMTMPGAQWWDPMGPGVPSYYGANLTAAVNNGSVSLDRINDMALRVMTPYFFLGQDQDDFPLIDGYSGIYPTINHFNAPSFWEDLAWNASMGASDVDVRGNHSLLVRELGAAGTVLLKNTNSALPLKTPKLIGIFGNAAGDITNGPYHHDQKYEYGCLPIGGGSGSARYSQLVTPLEAIKIRARKDGTNLQYILNNTQLAVPGSFSEMIYPEPDVCLVFVKAYSSEGEDRESLAFDWEGDAVVEQIAGNCSNTVVISQAAGITLMPWANHPNVTAILATHLSGDEIGNSLVDVLYGAYNPSGHLPYTIAYNESDYDFAPIVTSANSTAPGAWQADFEERLLIDYRHFDYYNISVLYEFGFGLSYTTFNLTSLNISPLSNDTLSATPSPLPNNKTIPGGNPDLWTPVYSITTSVSNTGNFSGAAVPQLYITIPDTEGGTPVKQLRGFEKVGLDAGETKEVKFELMRRDISIWDVVLQEWRIPEGEFVVKVGFSSRDLKVEGSFKF</sequence>
<dbReference type="PRINTS" id="PR00133">
    <property type="entry name" value="GLHYDRLASE3"/>
</dbReference>
<dbReference type="VEuPathDB" id="FungiDB:MFRU_004g00330"/>
<dbReference type="InterPro" id="IPR050288">
    <property type="entry name" value="Cellulose_deg_GH3"/>
</dbReference>
<dbReference type="InterPro" id="IPR026891">
    <property type="entry name" value="Fn3-like"/>
</dbReference>
<keyword evidence="11 14" id="KW-0326">Glycosidase</keyword>
<dbReference type="SUPFAM" id="SSF52279">
    <property type="entry name" value="Beta-D-glucan exohydrolase, C-terminal domain"/>
    <property type="match status" value="1"/>
</dbReference>
<dbReference type="GO" id="GO:0030245">
    <property type="term" value="P:cellulose catabolic process"/>
    <property type="evidence" value="ECO:0007669"/>
    <property type="project" value="UniProtKB-UniPathway"/>
</dbReference>
<protein>
    <recommendedName>
        <fullName evidence="14">beta-glucosidase</fullName>
        <ecNumber evidence="14">3.2.1.21</ecNumber>
    </recommendedName>
</protein>
<accession>A0A5M9JI48</accession>
<evidence type="ECO:0000256" key="2">
    <source>
        <dbReference type="ARBA" id="ARBA00004613"/>
    </source>
</evidence>
<gene>
    <name evidence="17" type="ORF">EYC84_000847</name>
</gene>
<dbReference type="Gene3D" id="3.40.50.1700">
    <property type="entry name" value="Glycoside hydrolase family 3 C-terminal domain"/>
    <property type="match status" value="1"/>
</dbReference>
<evidence type="ECO:0000256" key="10">
    <source>
        <dbReference type="ARBA" id="ARBA00023277"/>
    </source>
</evidence>
<comment type="subcellular location">
    <subcellularLocation>
        <location evidence="2">Secreted</location>
    </subcellularLocation>
</comment>
<dbReference type="InterPro" id="IPR001764">
    <property type="entry name" value="Glyco_hydro_3_N"/>
</dbReference>
<evidence type="ECO:0000256" key="13">
    <source>
        <dbReference type="ARBA" id="ARBA00024983"/>
    </source>
</evidence>
<dbReference type="Pfam" id="PF00933">
    <property type="entry name" value="Glyco_hydro_3"/>
    <property type="match status" value="1"/>
</dbReference>
<evidence type="ECO:0000256" key="1">
    <source>
        <dbReference type="ARBA" id="ARBA00000448"/>
    </source>
</evidence>
<evidence type="ECO:0000256" key="14">
    <source>
        <dbReference type="RuleBase" id="RU361161"/>
    </source>
</evidence>
<dbReference type="SUPFAM" id="SSF51445">
    <property type="entry name" value="(Trans)glycosidases"/>
    <property type="match status" value="1"/>
</dbReference>
<dbReference type="PROSITE" id="PS00775">
    <property type="entry name" value="GLYCOSYL_HYDROL_F3"/>
    <property type="match status" value="1"/>
</dbReference>
<dbReference type="AlphaFoldDB" id="A0A5M9JI48"/>
<dbReference type="FunFam" id="2.60.40.10:FF:000757">
    <property type="entry name" value="Beta-glucosidase G"/>
    <property type="match status" value="1"/>
</dbReference>
<dbReference type="InterPro" id="IPR002772">
    <property type="entry name" value="Glyco_hydro_3_C"/>
</dbReference>
<keyword evidence="7 14" id="KW-0378">Hydrolase</keyword>
<dbReference type="FunFam" id="3.40.50.1700:FF:000003">
    <property type="entry name" value="Probable beta-glucosidase"/>
    <property type="match status" value="1"/>
</dbReference>
<evidence type="ECO:0000256" key="11">
    <source>
        <dbReference type="ARBA" id="ARBA00023295"/>
    </source>
</evidence>
<feature type="domain" description="Fibronectin type III-like" evidence="16">
    <location>
        <begin position="817"/>
        <end position="887"/>
    </location>
</feature>
<keyword evidence="18" id="KW-1185">Reference proteome</keyword>
<dbReference type="EC" id="3.2.1.21" evidence="14"/>
<dbReference type="Pfam" id="PF14310">
    <property type="entry name" value="Fn3-like"/>
    <property type="match status" value="1"/>
</dbReference>
<reference evidence="17 18" key="1">
    <citation type="submission" date="2019-06" db="EMBL/GenBank/DDBJ databases">
        <title>Genome Sequence of the Brown Rot Fungal Pathogen Monilinia fructicola.</title>
        <authorList>
            <person name="De Miccolis Angelini R.M."/>
            <person name="Landi L."/>
            <person name="Abate D."/>
            <person name="Pollastro S."/>
            <person name="Romanazzi G."/>
            <person name="Faretra F."/>
        </authorList>
    </citation>
    <scope>NUCLEOTIDE SEQUENCE [LARGE SCALE GENOMIC DNA]</scope>
    <source>
        <strain evidence="17 18">Mfrc123</strain>
    </source>
</reference>
<proteinExistence type="inferred from homology"/>
<evidence type="ECO:0000256" key="15">
    <source>
        <dbReference type="SAM" id="MobiDB-lite"/>
    </source>
</evidence>
<keyword evidence="5" id="KW-0964">Secreted</keyword>